<dbReference type="PANTHER" id="PTHR34596">
    <property type="entry name" value="CHITOPORIN"/>
    <property type="match status" value="1"/>
</dbReference>
<feature type="signal peptide" evidence="4">
    <location>
        <begin position="1"/>
        <end position="27"/>
    </location>
</feature>
<dbReference type="GO" id="GO:0015288">
    <property type="term" value="F:porin activity"/>
    <property type="evidence" value="ECO:0007669"/>
    <property type="project" value="TreeGrafter"/>
</dbReference>
<dbReference type="InterPro" id="IPR023614">
    <property type="entry name" value="Porin_dom_sf"/>
</dbReference>
<dbReference type="Pfam" id="PF03573">
    <property type="entry name" value="OprD"/>
    <property type="match status" value="1"/>
</dbReference>
<comment type="caution">
    <text evidence="5">The sequence shown here is derived from an EMBL/GenBank/DDBJ whole genome shotgun (WGS) entry which is preliminary data.</text>
</comment>
<evidence type="ECO:0000256" key="3">
    <source>
        <dbReference type="ARBA" id="ARBA00022729"/>
    </source>
</evidence>
<dbReference type="EMBL" id="JOPB01000002">
    <property type="protein sequence ID" value="OUI79224.1"/>
    <property type="molecule type" value="Genomic_DNA"/>
</dbReference>
<dbReference type="Gene3D" id="2.40.160.10">
    <property type="entry name" value="Porin"/>
    <property type="match status" value="1"/>
</dbReference>
<protein>
    <recommendedName>
        <fullName evidence="7">Porin</fullName>
    </recommendedName>
</protein>
<evidence type="ECO:0000313" key="6">
    <source>
        <dbReference type="Proteomes" id="UP000194946"/>
    </source>
</evidence>
<dbReference type="AlphaFoldDB" id="A0A251ZX23"/>
<organism evidence="5 6">
    <name type="scientific">Commensalibacter intestini</name>
    <dbReference type="NCBI Taxonomy" id="479936"/>
    <lineage>
        <taxon>Bacteria</taxon>
        <taxon>Pseudomonadati</taxon>
        <taxon>Pseudomonadota</taxon>
        <taxon>Alphaproteobacteria</taxon>
        <taxon>Acetobacterales</taxon>
        <taxon>Acetobacteraceae</taxon>
    </lineage>
</organism>
<proteinExistence type="inferred from homology"/>
<evidence type="ECO:0000256" key="1">
    <source>
        <dbReference type="ARBA" id="ARBA00009075"/>
    </source>
</evidence>
<accession>A0A251ZX23</accession>
<dbReference type="InterPro" id="IPR005318">
    <property type="entry name" value="OM_porin_bac"/>
</dbReference>
<sequence>MMIKKHTKKLVPPFLVLHSLGCTCAFCAETEAKAKKEHGFFADSVISVVNRTVYDTRKYPDVTTSPNHTTEWGYGLMGTFQSGFTPGFIGFGIDAQSYTGVKLQAKGRTGRIRLLRKKSDGSVQDFYNRTGGAAKVRIHSTIVKYGIMRPQTAIFSSSDTRLLPETSTGLLITSHEIQDFTFQIGHFTASADRNANTNHNDLVVNYLNPSFRKGKSFDFIGGTYTGIKDISFTSYLGKYHQSWLTYYSNITYQHQFQKQQKLTLDIQFYHSHNIGESYAGKINNNTGSIAATYQIGMHQFFASYQKVHGNTPFDYVTRGAIWLPNATQLSDFNGPHEQSWQVGYELDMERFGIKGLSFSTAFIRGAGINGTKMGANSAYYWLGYGKNGKHWEHELVAKYTVPKGFAKNLNIVARHSIHQANKAQSELNTRQIRVAVEYPIEW</sequence>
<comment type="similarity">
    <text evidence="1">Belongs to the outer membrane porin (Opr) (TC 1.B.25) family.</text>
</comment>
<dbReference type="PANTHER" id="PTHR34596:SF2">
    <property type="entry name" value="CHITOPORIN"/>
    <property type="match status" value="1"/>
</dbReference>
<evidence type="ECO:0000313" key="5">
    <source>
        <dbReference type="EMBL" id="OUI79224.1"/>
    </source>
</evidence>
<gene>
    <name evidence="5" type="ORF">HK18_04910</name>
</gene>
<dbReference type="RefSeq" id="WP_008854221.1">
    <property type="nucleotide sequence ID" value="NZ_JOPB01000002.1"/>
</dbReference>
<evidence type="ECO:0000256" key="4">
    <source>
        <dbReference type="SAM" id="SignalP"/>
    </source>
</evidence>
<name>A0A251ZX23_9PROT</name>
<dbReference type="Proteomes" id="UP000194946">
    <property type="component" value="Unassembled WGS sequence"/>
</dbReference>
<keyword evidence="2" id="KW-0813">Transport</keyword>
<reference evidence="6" key="1">
    <citation type="submission" date="2014-06" db="EMBL/GenBank/DDBJ databases">
        <authorList>
            <person name="Winans N.J."/>
            <person name="Newell P.D."/>
            <person name="Douglas A.E."/>
        </authorList>
    </citation>
    <scope>NUCLEOTIDE SEQUENCE [LARGE SCALE GENOMIC DNA]</scope>
    <source>
        <strain evidence="6">DmL_052</strain>
    </source>
</reference>
<evidence type="ECO:0000256" key="2">
    <source>
        <dbReference type="ARBA" id="ARBA00022448"/>
    </source>
</evidence>
<keyword evidence="6" id="KW-1185">Reference proteome</keyword>
<feature type="chain" id="PRO_5011584987" description="Porin" evidence="4">
    <location>
        <begin position="28"/>
        <end position="442"/>
    </location>
</feature>
<dbReference type="GO" id="GO:0016020">
    <property type="term" value="C:membrane"/>
    <property type="evidence" value="ECO:0007669"/>
    <property type="project" value="InterPro"/>
</dbReference>
<keyword evidence="3 4" id="KW-0732">Signal</keyword>
<evidence type="ECO:0008006" key="7">
    <source>
        <dbReference type="Google" id="ProtNLM"/>
    </source>
</evidence>